<dbReference type="Pfam" id="PF02515">
    <property type="entry name" value="CoA_transf_3"/>
    <property type="match status" value="1"/>
</dbReference>
<dbReference type="InterPro" id="IPR003673">
    <property type="entry name" value="CoA-Trfase_fam_III"/>
</dbReference>
<feature type="region of interest" description="Disordered" evidence="1">
    <location>
        <begin position="399"/>
        <end position="429"/>
    </location>
</feature>
<dbReference type="SUPFAM" id="SSF89796">
    <property type="entry name" value="CoA-transferase family III (CaiB/BaiF)"/>
    <property type="match status" value="2"/>
</dbReference>
<dbReference type="PANTHER" id="PTHR48229">
    <property type="entry name" value="CAIB/BAIF FAMILY ENZYME (AFU_ORTHOLOGUE AFUA_1G05360)-RELATED"/>
    <property type="match status" value="1"/>
</dbReference>
<keyword evidence="2" id="KW-0808">Transferase</keyword>
<organism evidence="2 3">
    <name type="scientific">Methylobacterium platani JCM 14648</name>
    <dbReference type="NCBI Taxonomy" id="1295136"/>
    <lineage>
        <taxon>Bacteria</taxon>
        <taxon>Pseudomonadati</taxon>
        <taxon>Pseudomonadota</taxon>
        <taxon>Alphaproteobacteria</taxon>
        <taxon>Hyphomicrobiales</taxon>
        <taxon>Methylobacteriaceae</taxon>
        <taxon>Methylobacterium</taxon>
    </lineage>
</organism>
<dbReference type="RefSeq" id="WP_048433451.1">
    <property type="nucleotide sequence ID" value="NZ_JXOD01000072.1"/>
</dbReference>
<protein>
    <submittedName>
        <fullName evidence="2">CAIB/BAIF family CoA transferase</fullName>
    </submittedName>
</protein>
<gene>
    <name evidence="2" type="ORF">SQ03_09415</name>
</gene>
<sequence length="459" mass="47626">MTGEAGGAAFGTLLDTIGRALGLETAAPVAVTGAGALPSVYPVSDLAAASVAAVGVALAELMEARFGRRPEVSVDRRLAALWFSRSLDPRGWAPPPLWDPVAGDYEAADGWIRLHTNAPHHREAALGVLGTVPERAAVAAAVRRLRADDLEAAVVAAGGCAAAMRTAEAWAVHPQGMAVAREPLVAWEPGEAGPDGLRAARPERPLAGLRVLDLTRVLAGPVATRTLAGFGATVLRLDPPHWDEPGVVPEMTLGKACARLDLRTREGRTRFEALLAGADVLVHGYRSDALARLGLDAAARARLRPGLVDVALDAYGWTGPWRARRGFDSLVQMSCGIAEAGMARAGADRPVPLPVQALDHATGYLMAAATLRGLTRRLAAGRGATARAALARTACLLAASPPGPPEDPPAPASRADYADAPEETAWGPALRLRPPLAVAGAPMRWDRPAGPLGAAAPDW</sequence>
<accession>A0ABR5H4Y5</accession>
<evidence type="ECO:0000313" key="3">
    <source>
        <dbReference type="Proteomes" id="UP000035947"/>
    </source>
</evidence>
<dbReference type="Proteomes" id="UP000035947">
    <property type="component" value="Unassembled WGS sequence"/>
</dbReference>
<dbReference type="InterPro" id="IPR052985">
    <property type="entry name" value="CoA-trans_III_biosynth/detox"/>
</dbReference>
<feature type="compositionally biased region" description="Pro residues" evidence="1">
    <location>
        <begin position="401"/>
        <end position="411"/>
    </location>
</feature>
<dbReference type="PANTHER" id="PTHR48229:SF1">
    <property type="entry name" value="ALPHA METHYLACYL-COA RACEMASE-RELATED"/>
    <property type="match status" value="1"/>
</dbReference>
<dbReference type="Gene3D" id="3.40.50.10540">
    <property type="entry name" value="Crotonobetainyl-coa:carnitine coa-transferase, domain 1"/>
    <property type="match status" value="1"/>
</dbReference>
<proteinExistence type="predicted"/>
<keyword evidence="3" id="KW-1185">Reference proteome</keyword>
<dbReference type="InterPro" id="IPR023606">
    <property type="entry name" value="CoA-Trfase_III_dom_1_sf"/>
</dbReference>
<dbReference type="GO" id="GO:0016740">
    <property type="term" value="F:transferase activity"/>
    <property type="evidence" value="ECO:0007669"/>
    <property type="project" value="UniProtKB-KW"/>
</dbReference>
<evidence type="ECO:0000256" key="1">
    <source>
        <dbReference type="SAM" id="MobiDB-lite"/>
    </source>
</evidence>
<dbReference type="EMBL" id="JXOD01000072">
    <property type="protein sequence ID" value="KMO18817.1"/>
    <property type="molecule type" value="Genomic_DNA"/>
</dbReference>
<comment type="caution">
    <text evidence="2">The sequence shown here is derived from an EMBL/GenBank/DDBJ whole genome shotgun (WGS) entry which is preliminary data.</text>
</comment>
<reference evidence="2 3" key="1">
    <citation type="submission" date="2015-01" db="EMBL/GenBank/DDBJ databases">
        <title>Genome sequencing of Methylobacterium platani JCM14648 type strain.</title>
        <authorList>
            <person name="Chaudhry V."/>
            <person name="Patil P.B."/>
        </authorList>
    </citation>
    <scope>NUCLEOTIDE SEQUENCE [LARGE SCALE GENOMIC DNA]</scope>
    <source>
        <strain evidence="2 3">JCM 14648</strain>
    </source>
</reference>
<evidence type="ECO:0000313" key="2">
    <source>
        <dbReference type="EMBL" id="KMO18817.1"/>
    </source>
</evidence>
<name>A0ABR5H4Y5_9HYPH</name>